<evidence type="ECO:0000256" key="5">
    <source>
        <dbReference type="SAM" id="MobiDB-lite"/>
    </source>
</evidence>
<name>A0A9D4NQJ7_DREPO</name>
<evidence type="ECO:0000256" key="2">
    <source>
        <dbReference type="ARBA" id="ARBA00022692"/>
    </source>
</evidence>
<comment type="caution">
    <text evidence="7">The sequence shown here is derived from an EMBL/GenBank/DDBJ whole genome shotgun (WGS) entry which is preliminary data.</text>
</comment>
<protein>
    <recommendedName>
        <fullName evidence="9">Protein SPEC3</fullName>
    </recommendedName>
</protein>
<dbReference type="PANTHER" id="PTHR21676:SF6">
    <property type="entry name" value="PROTEIN STUM"/>
    <property type="match status" value="1"/>
</dbReference>
<dbReference type="AlphaFoldDB" id="A0A9D4NQJ7"/>
<dbReference type="PANTHER" id="PTHR21676">
    <property type="entry name" value="PROTEIN STUM"/>
    <property type="match status" value="1"/>
</dbReference>
<evidence type="ECO:0000256" key="6">
    <source>
        <dbReference type="SAM" id="Phobius"/>
    </source>
</evidence>
<reference evidence="7" key="2">
    <citation type="submission" date="2020-11" db="EMBL/GenBank/DDBJ databases">
        <authorList>
            <person name="McCartney M.A."/>
            <person name="Auch B."/>
            <person name="Kono T."/>
            <person name="Mallez S."/>
            <person name="Becker A."/>
            <person name="Gohl D.M."/>
            <person name="Silverstein K.A.T."/>
            <person name="Koren S."/>
            <person name="Bechman K.B."/>
            <person name="Herman A."/>
            <person name="Abrahante J.E."/>
            <person name="Garbe J."/>
        </authorList>
    </citation>
    <scope>NUCLEOTIDE SEQUENCE</scope>
    <source>
        <strain evidence="7">Duluth1</strain>
        <tissue evidence="7">Whole animal</tissue>
    </source>
</reference>
<comment type="subcellular location">
    <subcellularLocation>
        <location evidence="1">Membrane</location>
        <topology evidence="1">Multi-pass membrane protein</topology>
    </subcellularLocation>
</comment>
<sequence length="202" mass="22371">MTEQESFTETADTSFSSIQNGNETTKLAITNDLSDNTNKAPELKLSPRSTSSSKYEMDFSEVVMPPKVQEKADVFTHEDSWIRVAIPFLPLGVAVVCLLMNIVLPGSGTVLSGMCIFCCATPRIPSKYDQDSAAVCCVNVLVGMAQFFTTTFLLVGWFWGVSWGIKMIHLSLQRRQELADQRAIELKTMAIKAFKTRTLEGI</sequence>
<organism evidence="7 8">
    <name type="scientific">Dreissena polymorpha</name>
    <name type="common">Zebra mussel</name>
    <name type="synonym">Mytilus polymorpha</name>
    <dbReference type="NCBI Taxonomy" id="45954"/>
    <lineage>
        <taxon>Eukaryota</taxon>
        <taxon>Metazoa</taxon>
        <taxon>Spiralia</taxon>
        <taxon>Lophotrochozoa</taxon>
        <taxon>Mollusca</taxon>
        <taxon>Bivalvia</taxon>
        <taxon>Autobranchia</taxon>
        <taxon>Heteroconchia</taxon>
        <taxon>Euheterodonta</taxon>
        <taxon>Imparidentia</taxon>
        <taxon>Neoheterodontei</taxon>
        <taxon>Myida</taxon>
        <taxon>Dreissenoidea</taxon>
        <taxon>Dreissenidae</taxon>
        <taxon>Dreissena</taxon>
    </lineage>
</organism>
<keyword evidence="8" id="KW-1185">Reference proteome</keyword>
<evidence type="ECO:0000256" key="3">
    <source>
        <dbReference type="ARBA" id="ARBA00022989"/>
    </source>
</evidence>
<dbReference type="Pfam" id="PF15795">
    <property type="entry name" value="Spec3"/>
    <property type="match status" value="1"/>
</dbReference>
<reference evidence="7" key="1">
    <citation type="journal article" date="2019" name="bioRxiv">
        <title>The Genome of the Zebra Mussel, Dreissena polymorpha: A Resource for Invasive Species Research.</title>
        <authorList>
            <person name="McCartney M.A."/>
            <person name="Auch B."/>
            <person name="Kono T."/>
            <person name="Mallez S."/>
            <person name="Zhang Y."/>
            <person name="Obille A."/>
            <person name="Becker A."/>
            <person name="Abrahante J.E."/>
            <person name="Garbe J."/>
            <person name="Badalamenti J.P."/>
            <person name="Herman A."/>
            <person name="Mangelson H."/>
            <person name="Liachko I."/>
            <person name="Sullivan S."/>
            <person name="Sone E.D."/>
            <person name="Koren S."/>
            <person name="Silverstein K.A.T."/>
            <person name="Beckman K.B."/>
            <person name="Gohl D.M."/>
        </authorList>
    </citation>
    <scope>NUCLEOTIDE SEQUENCE</scope>
    <source>
        <strain evidence="7">Duluth1</strain>
        <tissue evidence="7">Whole animal</tissue>
    </source>
</reference>
<feature type="transmembrane region" description="Helical" evidence="6">
    <location>
        <begin position="81"/>
        <end position="104"/>
    </location>
</feature>
<evidence type="ECO:0000313" key="7">
    <source>
        <dbReference type="EMBL" id="KAH3898212.1"/>
    </source>
</evidence>
<keyword evidence="2 6" id="KW-0812">Transmembrane</keyword>
<evidence type="ECO:0008006" key="9">
    <source>
        <dbReference type="Google" id="ProtNLM"/>
    </source>
</evidence>
<proteinExistence type="predicted"/>
<gene>
    <name evidence="7" type="ORF">DPMN_022433</name>
</gene>
<evidence type="ECO:0000313" key="8">
    <source>
        <dbReference type="Proteomes" id="UP000828390"/>
    </source>
</evidence>
<dbReference type="EMBL" id="JAIWYP010000001">
    <property type="protein sequence ID" value="KAH3898212.1"/>
    <property type="molecule type" value="Genomic_DNA"/>
</dbReference>
<accession>A0A9D4NQJ7</accession>
<feature type="region of interest" description="Disordered" evidence="5">
    <location>
        <begin position="1"/>
        <end position="20"/>
    </location>
</feature>
<evidence type="ECO:0000256" key="1">
    <source>
        <dbReference type="ARBA" id="ARBA00004141"/>
    </source>
</evidence>
<dbReference type="GO" id="GO:0016020">
    <property type="term" value="C:membrane"/>
    <property type="evidence" value="ECO:0007669"/>
    <property type="project" value="UniProtKB-SubCell"/>
</dbReference>
<keyword evidence="3 6" id="KW-1133">Transmembrane helix</keyword>
<dbReference type="Proteomes" id="UP000828390">
    <property type="component" value="Unassembled WGS sequence"/>
</dbReference>
<dbReference type="InterPro" id="IPR026673">
    <property type="entry name" value="SPEC3/Stum"/>
</dbReference>
<feature type="transmembrane region" description="Helical" evidence="6">
    <location>
        <begin position="132"/>
        <end position="165"/>
    </location>
</feature>
<keyword evidence="4 6" id="KW-0472">Membrane</keyword>
<evidence type="ECO:0000256" key="4">
    <source>
        <dbReference type="ARBA" id="ARBA00023136"/>
    </source>
</evidence>
<feature type="region of interest" description="Disordered" evidence="5">
    <location>
        <begin position="31"/>
        <end position="52"/>
    </location>
</feature>